<organism evidence="2 3">
    <name type="scientific">Methylobacterium terrae</name>
    <dbReference type="NCBI Taxonomy" id="2202827"/>
    <lineage>
        <taxon>Bacteria</taxon>
        <taxon>Pseudomonadati</taxon>
        <taxon>Pseudomonadota</taxon>
        <taxon>Alphaproteobacteria</taxon>
        <taxon>Hyphomicrobiales</taxon>
        <taxon>Methylobacteriaceae</taxon>
        <taxon>Methylobacterium</taxon>
    </lineage>
</organism>
<gene>
    <name evidence="2" type="ORF">DK419_13205</name>
</gene>
<reference evidence="2 3" key="1">
    <citation type="submission" date="2018-05" db="EMBL/GenBank/DDBJ databases">
        <title>Complete Genome Sequence of Methylobacterium sp. 17Sr1-28.</title>
        <authorList>
            <person name="Srinivasan S."/>
        </authorList>
    </citation>
    <scope>NUCLEOTIDE SEQUENCE [LARGE SCALE GENOMIC DNA]</scope>
    <source>
        <strain evidence="2 3">17Sr1-28</strain>
    </source>
</reference>
<name>A0A2U8WLN2_9HYPH</name>
<dbReference type="AlphaFoldDB" id="A0A2U8WLN2"/>
<feature type="region of interest" description="Disordered" evidence="1">
    <location>
        <begin position="179"/>
        <end position="204"/>
    </location>
</feature>
<dbReference type="KEGG" id="mtea:DK419_13205"/>
<sequence>MPDAKTPRERRSQIARHPDRLAIELSRIAGVSLDRIAAKYGVHRDAIARHMASLPDDYKAALAADVPLEELAARAAKEGGSLLDHFGIIRMTVMQQLLAAAACNDRHATANLARAATDVSREIGRLTGDILNTPTVTNITNQAVIFMGSPFMANLEAMLIRRLAPHPAALRDVMEGLAELQGDTPDGPDSPPPVAPPRLIDARA</sequence>
<evidence type="ECO:0000313" key="3">
    <source>
        <dbReference type="Proteomes" id="UP000245444"/>
    </source>
</evidence>
<proteinExistence type="predicted"/>
<accession>A0A2U8WLN2</accession>
<dbReference type="OrthoDB" id="8235933at2"/>
<dbReference type="RefSeq" id="WP_109959485.1">
    <property type="nucleotide sequence ID" value="NZ_CP029553.1"/>
</dbReference>
<protein>
    <submittedName>
        <fullName evidence="2">Uncharacterized protein</fullName>
    </submittedName>
</protein>
<evidence type="ECO:0000256" key="1">
    <source>
        <dbReference type="SAM" id="MobiDB-lite"/>
    </source>
</evidence>
<keyword evidence="3" id="KW-1185">Reference proteome</keyword>
<evidence type="ECO:0000313" key="2">
    <source>
        <dbReference type="EMBL" id="AWN47154.1"/>
    </source>
</evidence>
<dbReference type="Proteomes" id="UP000245444">
    <property type="component" value="Chromosome"/>
</dbReference>
<dbReference type="EMBL" id="CP029553">
    <property type="protein sequence ID" value="AWN47154.1"/>
    <property type="molecule type" value="Genomic_DNA"/>
</dbReference>